<keyword evidence="1" id="KW-0812">Transmembrane</keyword>
<proteinExistence type="predicted"/>
<evidence type="ECO:0000313" key="3">
    <source>
        <dbReference type="Proteomes" id="UP000230069"/>
    </source>
</evidence>
<dbReference type="PANTHER" id="PTHR33294:SF3">
    <property type="entry name" value="AWPM-19-LIKE FAMILY PROTEIN"/>
    <property type="match status" value="1"/>
</dbReference>
<evidence type="ECO:0000256" key="1">
    <source>
        <dbReference type="SAM" id="Phobius"/>
    </source>
</evidence>
<keyword evidence="1" id="KW-1133">Transmembrane helix</keyword>
<feature type="transmembrane region" description="Helical" evidence="1">
    <location>
        <begin position="98"/>
        <end position="119"/>
    </location>
</feature>
<evidence type="ECO:0008006" key="4">
    <source>
        <dbReference type="Google" id="ProtNLM"/>
    </source>
</evidence>
<feature type="transmembrane region" description="Helical" evidence="1">
    <location>
        <begin position="66"/>
        <end position="86"/>
    </location>
</feature>
<dbReference type="OrthoDB" id="779714at2759"/>
<protein>
    <recommendedName>
        <fullName evidence="4">AWPM-19-like family protein</fullName>
    </recommendedName>
</protein>
<dbReference type="Pfam" id="PF05512">
    <property type="entry name" value="AWPM-19"/>
    <property type="match status" value="1"/>
</dbReference>
<keyword evidence="1" id="KW-0472">Membrane</keyword>
<dbReference type="Proteomes" id="UP000230069">
    <property type="component" value="Unassembled WGS sequence"/>
</dbReference>
<name>A0A2G5D7X6_AQUCA</name>
<sequence>MAAGAAKSVAFGLLILNLVLYILVSILAAWALNYGVDNTPQTVLEMSIPAHLFPIYFPIGNMATPFFIVFSLIAGLVGLATSIAGINNILQWNVPSLHSAACSSFITWGLTLLAMGLACKEINIGGRDRNLRALETFTIILSGTQLFCTGAIHAGVTDAMDRQRNHGGRV</sequence>
<keyword evidence="3" id="KW-1185">Reference proteome</keyword>
<dbReference type="PANTHER" id="PTHR33294">
    <property type="entry name" value="AWPM-19-LIKE FAMILY PROTEIN"/>
    <property type="match status" value="1"/>
</dbReference>
<dbReference type="FunCoup" id="A0A2G5D7X6">
    <property type="interactions" value="249"/>
</dbReference>
<dbReference type="AlphaFoldDB" id="A0A2G5D7X6"/>
<feature type="transmembrane region" description="Helical" evidence="1">
    <location>
        <begin position="9"/>
        <end position="30"/>
    </location>
</feature>
<evidence type="ECO:0000313" key="2">
    <source>
        <dbReference type="EMBL" id="PIA39307.1"/>
    </source>
</evidence>
<dbReference type="EMBL" id="KZ305043">
    <property type="protein sequence ID" value="PIA39307.1"/>
    <property type="molecule type" value="Genomic_DNA"/>
</dbReference>
<dbReference type="InterPro" id="IPR008390">
    <property type="entry name" value="AWPM-19"/>
</dbReference>
<accession>A0A2G5D7X6</accession>
<reference evidence="2 3" key="1">
    <citation type="submission" date="2017-09" db="EMBL/GenBank/DDBJ databases">
        <title>WGS assembly of Aquilegia coerulea Goldsmith.</title>
        <authorList>
            <person name="Hodges S."/>
            <person name="Kramer E."/>
            <person name="Nordborg M."/>
            <person name="Tomkins J."/>
            <person name="Borevitz J."/>
            <person name="Derieg N."/>
            <person name="Yan J."/>
            <person name="Mihaltcheva S."/>
            <person name="Hayes R.D."/>
            <person name="Rokhsar D."/>
        </authorList>
    </citation>
    <scope>NUCLEOTIDE SEQUENCE [LARGE SCALE GENOMIC DNA]</scope>
    <source>
        <strain evidence="3">cv. Goldsmith</strain>
    </source>
</reference>
<organism evidence="2 3">
    <name type="scientific">Aquilegia coerulea</name>
    <name type="common">Rocky mountain columbine</name>
    <dbReference type="NCBI Taxonomy" id="218851"/>
    <lineage>
        <taxon>Eukaryota</taxon>
        <taxon>Viridiplantae</taxon>
        <taxon>Streptophyta</taxon>
        <taxon>Embryophyta</taxon>
        <taxon>Tracheophyta</taxon>
        <taxon>Spermatophyta</taxon>
        <taxon>Magnoliopsida</taxon>
        <taxon>Ranunculales</taxon>
        <taxon>Ranunculaceae</taxon>
        <taxon>Thalictroideae</taxon>
        <taxon>Aquilegia</taxon>
    </lineage>
</organism>
<gene>
    <name evidence="2" type="ORF">AQUCO_02600035v1</name>
</gene>
<dbReference type="InParanoid" id="A0A2G5D7X6"/>